<evidence type="ECO:0000256" key="1">
    <source>
        <dbReference type="ARBA" id="ARBA00011975"/>
    </source>
</evidence>
<evidence type="ECO:0000313" key="5">
    <source>
        <dbReference type="EMBL" id="HHP68326.1"/>
    </source>
</evidence>
<dbReference type="Gene3D" id="3.40.50.150">
    <property type="entry name" value="Vaccinia Virus protein VP39"/>
    <property type="match status" value="1"/>
</dbReference>
<dbReference type="PANTHER" id="PTHR10629">
    <property type="entry name" value="CYTOSINE-SPECIFIC METHYLTRANSFERASE"/>
    <property type="match status" value="1"/>
</dbReference>
<sequence>MKSKIEFADLFSGAGGFSIGFVETGLYKPVLAIDNFKPAALTYKANIPEPVVLVEDIKDVIYSTLKNLLGSLDIPVVIGSPPCEPFTGANPRRKERPLDRLYVDPQGQLTLHFIRIVGLLRPQIFVMENVPAIMEGDLKEALIREFKRVGYERVYFNVLNAEDYSSPSRRKRVFISNIEIKPKRSENKVKVADVLNGLPPPGSKLPNHDPPPGLSWRKLKRVARLGHGKAMIYFQGATGEIPNLIRLDPNDTAPTVLGSSRFIHPFENRFLTVREQARLMGFPDYFVFYGGRDEQYNMIGEAVPVPLSKAIAQSIYDSLREL</sequence>
<dbReference type="GO" id="GO:0003886">
    <property type="term" value="F:DNA (cytosine-5-)-methyltransferase activity"/>
    <property type="evidence" value="ECO:0007669"/>
    <property type="project" value="UniProtKB-EC"/>
</dbReference>
<keyword evidence="2 5" id="KW-0489">Methyltransferase</keyword>
<dbReference type="EMBL" id="DRYK01000078">
    <property type="protein sequence ID" value="HHP68326.1"/>
    <property type="molecule type" value="Genomic_DNA"/>
</dbReference>
<dbReference type="AlphaFoldDB" id="A0A7J3Y077"/>
<keyword evidence="4" id="KW-0949">S-adenosyl-L-methionine</keyword>
<reference evidence="5" key="1">
    <citation type="journal article" date="2020" name="mSystems">
        <title>Genome- and Community-Level Interaction Insights into Carbon Utilization and Element Cycling Functions of Hydrothermarchaeota in Hydrothermal Sediment.</title>
        <authorList>
            <person name="Zhou Z."/>
            <person name="Liu Y."/>
            <person name="Xu W."/>
            <person name="Pan J."/>
            <person name="Luo Z.H."/>
            <person name="Li M."/>
        </authorList>
    </citation>
    <scope>NUCLEOTIDE SEQUENCE [LARGE SCALE GENOMIC DNA]</scope>
    <source>
        <strain evidence="5">SpSt-110</strain>
    </source>
</reference>
<dbReference type="EC" id="2.1.1.37" evidence="1"/>
<dbReference type="PROSITE" id="PS51679">
    <property type="entry name" value="SAM_MT_C5"/>
    <property type="match status" value="1"/>
</dbReference>
<dbReference type="GO" id="GO:0003677">
    <property type="term" value="F:DNA binding"/>
    <property type="evidence" value="ECO:0007669"/>
    <property type="project" value="TreeGrafter"/>
</dbReference>
<dbReference type="GO" id="GO:0044027">
    <property type="term" value="P:negative regulation of gene expression via chromosomal CpG island methylation"/>
    <property type="evidence" value="ECO:0007669"/>
    <property type="project" value="TreeGrafter"/>
</dbReference>
<gene>
    <name evidence="5" type="ORF">ENM60_06075</name>
</gene>
<evidence type="ECO:0000256" key="4">
    <source>
        <dbReference type="ARBA" id="ARBA00022691"/>
    </source>
</evidence>
<evidence type="ECO:0000256" key="2">
    <source>
        <dbReference type="ARBA" id="ARBA00022603"/>
    </source>
</evidence>
<dbReference type="InterPro" id="IPR001525">
    <property type="entry name" value="C5_MeTfrase"/>
</dbReference>
<dbReference type="InterPro" id="IPR029063">
    <property type="entry name" value="SAM-dependent_MTases_sf"/>
</dbReference>
<evidence type="ECO:0000256" key="3">
    <source>
        <dbReference type="ARBA" id="ARBA00022679"/>
    </source>
</evidence>
<dbReference type="InterPro" id="IPR050390">
    <property type="entry name" value="C5-Methyltransferase"/>
</dbReference>
<organism evidence="5">
    <name type="scientific">Thermogladius calderae</name>
    <dbReference type="NCBI Taxonomy" id="1200300"/>
    <lineage>
        <taxon>Archaea</taxon>
        <taxon>Thermoproteota</taxon>
        <taxon>Thermoprotei</taxon>
        <taxon>Desulfurococcales</taxon>
        <taxon>Desulfurococcaceae</taxon>
        <taxon>Thermogladius</taxon>
    </lineage>
</organism>
<dbReference type="Pfam" id="PF00145">
    <property type="entry name" value="DNA_methylase"/>
    <property type="match status" value="1"/>
</dbReference>
<dbReference type="Gene3D" id="3.90.120.10">
    <property type="entry name" value="DNA Methylase, subunit A, domain 2"/>
    <property type="match status" value="1"/>
</dbReference>
<protein>
    <recommendedName>
        <fullName evidence="1">DNA (cytosine-5-)-methyltransferase</fullName>
        <ecNumber evidence="1">2.1.1.37</ecNumber>
    </recommendedName>
</protein>
<comment type="caution">
    <text evidence="5">The sequence shown here is derived from an EMBL/GenBank/DDBJ whole genome shotgun (WGS) entry which is preliminary data.</text>
</comment>
<dbReference type="PRINTS" id="PR00105">
    <property type="entry name" value="C5METTRFRASE"/>
</dbReference>
<dbReference type="GO" id="GO:0032259">
    <property type="term" value="P:methylation"/>
    <property type="evidence" value="ECO:0007669"/>
    <property type="project" value="UniProtKB-KW"/>
</dbReference>
<proteinExistence type="predicted"/>
<dbReference type="SUPFAM" id="SSF53335">
    <property type="entry name" value="S-adenosyl-L-methionine-dependent methyltransferases"/>
    <property type="match status" value="1"/>
</dbReference>
<accession>A0A7J3Y077</accession>
<dbReference type="PANTHER" id="PTHR10629:SF52">
    <property type="entry name" value="DNA (CYTOSINE-5)-METHYLTRANSFERASE 1"/>
    <property type="match status" value="1"/>
</dbReference>
<keyword evidence="3 5" id="KW-0808">Transferase</keyword>
<name>A0A7J3Y077_9CREN</name>